<evidence type="ECO:0000259" key="4">
    <source>
        <dbReference type="PROSITE" id="PS50987"/>
    </source>
</evidence>
<dbReference type="SUPFAM" id="SSF46785">
    <property type="entry name" value="Winged helix' DNA-binding domain"/>
    <property type="match status" value="1"/>
</dbReference>
<evidence type="ECO:0000313" key="5">
    <source>
        <dbReference type="EMBL" id="MCQ4082558.1"/>
    </source>
</evidence>
<dbReference type="PRINTS" id="PR00778">
    <property type="entry name" value="HTHARSR"/>
</dbReference>
<dbReference type="PROSITE" id="PS50987">
    <property type="entry name" value="HTH_ARSR_2"/>
    <property type="match status" value="1"/>
</dbReference>
<keyword evidence="6" id="KW-1185">Reference proteome</keyword>
<dbReference type="Proteomes" id="UP001057702">
    <property type="component" value="Unassembled WGS sequence"/>
</dbReference>
<keyword evidence="2" id="KW-0238">DNA-binding</keyword>
<dbReference type="CDD" id="cd00090">
    <property type="entry name" value="HTH_ARSR"/>
    <property type="match status" value="1"/>
</dbReference>
<evidence type="ECO:0000256" key="1">
    <source>
        <dbReference type="ARBA" id="ARBA00023015"/>
    </source>
</evidence>
<protein>
    <submittedName>
        <fullName evidence="5">Metalloregulator ArsR/SmtB family transcription factor</fullName>
    </submittedName>
</protein>
<dbReference type="PANTHER" id="PTHR33154">
    <property type="entry name" value="TRANSCRIPTIONAL REGULATOR, ARSR FAMILY"/>
    <property type="match status" value="1"/>
</dbReference>
<dbReference type="NCBIfam" id="NF033788">
    <property type="entry name" value="HTH_metalloreg"/>
    <property type="match status" value="1"/>
</dbReference>
<dbReference type="EMBL" id="JANFNG010000014">
    <property type="protein sequence ID" value="MCQ4082558.1"/>
    <property type="molecule type" value="Genomic_DNA"/>
</dbReference>
<organism evidence="5 6">
    <name type="scientific">Streptomyces humicola</name>
    <dbReference type="NCBI Taxonomy" id="2953240"/>
    <lineage>
        <taxon>Bacteria</taxon>
        <taxon>Bacillati</taxon>
        <taxon>Actinomycetota</taxon>
        <taxon>Actinomycetes</taxon>
        <taxon>Kitasatosporales</taxon>
        <taxon>Streptomycetaceae</taxon>
        <taxon>Streptomyces</taxon>
    </lineage>
</organism>
<keyword evidence="1" id="KW-0805">Transcription regulation</keyword>
<accession>A0ABT1PY10</accession>
<dbReference type="Pfam" id="PF01022">
    <property type="entry name" value="HTH_5"/>
    <property type="match status" value="1"/>
</dbReference>
<dbReference type="RefSeq" id="WP_255921466.1">
    <property type="nucleotide sequence ID" value="NZ_JANFNG010000014.1"/>
</dbReference>
<comment type="caution">
    <text evidence="5">The sequence shown here is derived from an EMBL/GenBank/DDBJ whole genome shotgun (WGS) entry which is preliminary data.</text>
</comment>
<dbReference type="PANTHER" id="PTHR33154:SF33">
    <property type="entry name" value="TRANSCRIPTIONAL REPRESSOR SDPR"/>
    <property type="match status" value="1"/>
</dbReference>
<dbReference type="SMART" id="SM00418">
    <property type="entry name" value="HTH_ARSR"/>
    <property type="match status" value="1"/>
</dbReference>
<dbReference type="InterPro" id="IPR011991">
    <property type="entry name" value="ArsR-like_HTH"/>
</dbReference>
<keyword evidence="3" id="KW-0804">Transcription</keyword>
<gene>
    <name evidence="5" type="ORF">NGB36_18605</name>
</gene>
<dbReference type="InterPro" id="IPR036390">
    <property type="entry name" value="WH_DNA-bd_sf"/>
</dbReference>
<evidence type="ECO:0000256" key="3">
    <source>
        <dbReference type="ARBA" id="ARBA00023163"/>
    </source>
</evidence>
<sequence>MPPTDVFSALANPVRRKLLDSLREGPRAVNDLAGQFELSRPAVSEHLQVLRHARLVREEPRGRQRYYHLEPDPLVEVRDWLHPFEHYWRERMRSLRDLLDEENNP</sequence>
<evidence type="ECO:0000313" key="6">
    <source>
        <dbReference type="Proteomes" id="UP001057702"/>
    </source>
</evidence>
<reference evidence="5" key="1">
    <citation type="submission" date="2022-06" db="EMBL/GenBank/DDBJ databases">
        <title>Draft genome sequence of Streptomyces sp. RB6PN25 isolated from peat swamp forest in Thailand.</title>
        <authorList>
            <person name="Duangmal K."/>
            <person name="Klaysubun C."/>
        </authorList>
    </citation>
    <scope>NUCLEOTIDE SEQUENCE</scope>
    <source>
        <strain evidence="5">RB6PN25</strain>
    </source>
</reference>
<dbReference type="InterPro" id="IPR051081">
    <property type="entry name" value="HTH_MetalResp_TranReg"/>
</dbReference>
<dbReference type="Gene3D" id="1.10.10.10">
    <property type="entry name" value="Winged helix-like DNA-binding domain superfamily/Winged helix DNA-binding domain"/>
    <property type="match status" value="1"/>
</dbReference>
<dbReference type="InterPro" id="IPR036388">
    <property type="entry name" value="WH-like_DNA-bd_sf"/>
</dbReference>
<proteinExistence type="predicted"/>
<dbReference type="InterPro" id="IPR001845">
    <property type="entry name" value="HTH_ArsR_DNA-bd_dom"/>
</dbReference>
<name>A0ABT1PY10_9ACTN</name>
<feature type="domain" description="HTH arsR-type" evidence="4">
    <location>
        <begin position="1"/>
        <end position="92"/>
    </location>
</feature>
<evidence type="ECO:0000256" key="2">
    <source>
        <dbReference type="ARBA" id="ARBA00023125"/>
    </source>
</evidence>